<feature type="compositionally biased region" description="Polar residues" evidence="1">
    <location>
        <begin position="173"/>
        <end position="194"/>
    </location>
</feature>
<dbReference type="InterPro" id="IPR041661">
    <property type="entry name" value="ZN622/Rei1/Reh1_Znf-C2H2"/>
</dbReference>
<dbReference type="GO" id="GO:0030687">
    <property type="term" value="C:preribosome, large subunit precursor"/>
    <property type="evidence" value="ECO:0007669"/>
    <property type="project" value="TreeGrafter"/>
</dbReference>
<evidence type="ECO:0000313" key="4">
    <source>
        <dbReference type="Proteomes" id="UP000799291"/>
    </source>
</evidence>
<dbReference type="GO" id="GO:0042273">
    <property type="term" value="P:ribosomal large subunit biogenesis"/>
    <property type="evidence" value="ECO:0007669"/>
    <property type="project" value="TreeGrafter"/>
</dbReference>
<feature type="region of interest" description="Disordered" evidence="1">
    <location>
        <begin position="168"/>
        <end position="215"/>
    </location>
</feature>
<evidence type="ECO:0000256" key="1">
    <source>
        <dbReference type="SAM" id="MobiDB-lite"/>
    </source>
</evidence>
<dbReference type="Proteomes" id="UP000799291">
    <property type="component" value="Unassembled WGS sequence"/>
</dbReference>
<dbReference type="Pfam" id="PF12756">
    <property type="entry name" value="zf-C2H2_2"/>
    <property type="match status" value="1"/>
</dbReference>
<dbReference type="PANTHER" id="PTHR13182">
    <property type="entry name" value="ZINC FINGER PROTEIN 622"/>
    <property type="match status" value="1"/>
</dbReference>
<dbReference type="InterPro" id="IPR013087">
    <property type="entry name" value="Znf_C2H2_type"/>
</dbReference>
<dbReference type="SMART" id="SM00355">
    <property type="entry name" value="ZnF_C2H2"/>
    <property type="match status" value="2"/>
</dbReference>
<dbReference type="InterPro" id="IPR040025">
    <property type="entry name" value="Znf622/Rei1/Reh1"/>
</dbReference>
<name>A0A6G1J438_9PLEO</name>
<evidence type="ECO:0000313" key="3">
    <source>
        <dbReference type="EMBL" id="KAF2685282.1"/>
    </source>
</evidence>
<organism evidence="3 4">
    <name type="scientific">Lentithecium fluviatile CBS 122367</name>
    <dbReference type="NCBI Taxonomy" id="1168545"/>
    <lineage>
        <taxon>Eukaryota</taxon>
        <taxon>Fungi</taxon>
        <taxon>Dikarya</taxon>
        <taxon>Ascomycota</taxon>
        <taxon>Pezizomycotina</taxon>
        <taxon>Dothideomycetes</taxon>
        <taxon>Pleosporomycetidae</taxon>
        <taxon>Pleosporales</taxon>
        <taxon>Massarineae</taxon>
        <taxon>Lentitheciaceae</taxon>
        <taxon>Lentithecium</taxon>
    </lineage>
</organism>
<feature type="domain" description="C2H2-type" evidence="2">
    <location>
        <begin position="59"/>
        <end position="82"/>
    </location>
</feature>
<protein>
    <recommendedName>
        <fullName evidence="2">C2H2-type domain-containing protein</fullName>
    </recommendedName>
</protein>
<sequence length="309" mass="34917">MLGASATTTYATTGCTMPQTTQTTQTTEGSLLHLPSSKSACRPRNRSLENEIIYERSEFECLFCLQDASSEEEHLQHMASSHGFLLPSPRQIRSLQELLEHIRTTVSMYHKCLYCGKCKASLKSIQTHMKDSGHCKIDPHFDQGLLQFWDMEEEENALRHLKDPKLVLGTMGSPRSTLSSRRQCRTSPPRNRQCSLHGLPPSKDPRFQPQKTSPYISTTPVVPNLTGIRPMTRETSVVVSSRPKVRGEMGLKGISDQQRRTLMATDKKNLQTEARLSARQKWFVQKEANNQKTFRFDAPAGSVNPFPKL</sequence>
<proteinExistence type="predicted"/>
<evidence type="ECO:0000259" key="2">
    <source>
        <dbReference type="SMART" id="SM00355"/>
    </source>
</evidence>
<dbReference type="PANTHER" id="PTHR13182:SF8">
    <property type="entry name" value="CYTOPLASMIC 60S SUBUNIT BIOGENESIS FACTOR ZNF622"/>
    <property type="match status" value="1"/>
</dbReference>
<dbReference type="SUPFAM" id="SSF57667">
    <property type="entry name" value="beta-beta-alpha zinc fingers"/>
    <property type="match status" value="1"/>
</dbReference>
<dbReference type="EMBL" id="MU005579">
    <property type="protein sequence ID" value="KAF2685282.1"/>
    <property type="molecule type" value="Genomic_DNA"/>
</dbReference>
<feature type="domain" description="C2H2-type" evidence="2">
    <location>
        <begin position="110"/>
        <end position="134"/>
    </location>
</feature>
<keyword evidence="4" id="KW-1185">Reference proteome</keyword>
<dbReference type="OrthoDB" id="19329at2759"/>
<gene>
    <name evidence="3" type="ORF">K458DRAFT_22307</name>
</gene>
<dbReference type="AlphaFoldDB" id="A0A6G1J438"/>
<reference evidence="3" key="1">
    <citation type="journal article" date="2020" name="Stud. Mycol.">
        <title>101 Dothideomycetes genomes: a test case for predicting lifestyles and emergence of pathogens.</title>
        <authorList>
            <person name="Haridas S."/>
            <person name="Albert R."/>
            <person name="Binder M."/>
            <person name="Bloem J."/>
            <person name="Labutti K."/>
            <person name="Salamov A."/>
            <person name="Andreopoulos B."/>
            <person name="Baker S."/>
            <person name="Barry K."/>
            <person name="Bills G."/>
            <person name="Bluhm B."/>
            <person name="Cannon C."/>
            <person name="Castanera R."/>
            <person name="Culley D."/>
            <person name="Daum C."/>
            <person name="Ezra D."/>
            <person name="Gonzalez J."/>
            <person name="Henrissat B."/>
            <person name="Kuo A."/>
            <person name="Liang C."/>
            <person name="Lipzen A."/>
            <person name="Lutzoni F."/>
            <person name="Magnuson J."/>
            <person name="Mondo S."/>
            <person name="Nolan M."/>
            <person name="Ohm R."/>
            <person name="Pangilinan J."/>
            <person name="Park H.-J."/>
            <person name="Ramirez L."/>
            <person name="Alfaro M."/>
            <person name="Sun H."/>
            <person name="Tritt A."/>
            <person name="Yoshinaga Y."/>
            <person name="Zwiers L.-H."/>
            <person name="Turgeon B."/>
            <person name="Goodwin S."/>
            <person name="Spatafora J."/>
            <person name="Crous P."/>
            <person name="Grigoriev I."/>
        </authorList>
    </citation>
    <scope>NUCLEOTIDE SEQUENCE</scope>
    <source>
        <strain evidence="3">CBS 122367</strain>
    </source>
</reference>
<accession>A0A6G1J438</accession>
<dbReference type="InterPro" id="IPR036236">
    <property type="entry name" value="Znf_C2H2_sf"/>
</dbReference>